<proteinExistence type="predicted"/>
<dbReference type="Proteomes" id="UP000659904">
    <property type="component" value="Unassembled WGS sequence"/>
</dbReference>
<comment type="caution">
    <text evidence="1">The sequence shown here is derived from an EMBL/GenBank/DDBJ whole genome shotgun (WGS) entry which is preliminary data.</text>
</comment>
<gene>
    <name evidence="1" type="ORF">Cci01nite_35550</name>
</gene>
<dbReference type="EMBL" id="BONH01000015">
    <property type="protein sequence ID" value="GIF98461.1"/>
    <property type="molecule type" value="Genomic_DNA"/>
</dbReference>
<evidence type="ECO:0008006" key="3">
    <source>
        <dbReference type="Google" id="ProtNLM"/>
    </source>
</evidence>
<dbReference type="RefSeq" id="WP_120316941.1">
    <property type="nucleotide sequence ID" value="NZ_BONH01000015.1"/>
</dbReference>
<dbReference type="GO" id="GO:0009306">
    <property type="term" value="P:protein secretion"/>
    <property type="evidence" value="ECO:0007669"/>
    <property type="project" value="InterPro"/>
</dbReference>
<protein>
    <recommendedName>
        <fullName evidence="3">Excreted virulence factor EspC (Type VII ESX diderm)</fullName>
    </recommendedName>
</protein>
<reference evidence="1 2" key="1">
    <citation type="submission" date="2021-01" db="EMBL/GenBank/DDBJ databases">
        <title>Whole genome shotgun sequence of Catellatospora citrea NBRC 14495.</title>
        <authorList>
            <person name="Komaki H."/>
            <person name="Tamura T."/>
        </authorList>
    </citation>
    <scope>NUCLEOTIDE SEQUENCE [LARGE SCALE GENOMIC DNA]</scope>
    <source>
        <strain evidence="1 2">NBRC 14495</strain>
    </source>
</reference>
<dbReference type="Pfam" id="PF10824">
    <property type="entry name" value="T7SS_ESX_EspC"/>
    <property type="match status" value="1"/>
</dbReference>
<evidence type="ECO:0000313" key="1">
    <source>
        <dbReference type="EMBL" id="GIF98461.1"/>
    </source>
</evidence>
<dbReference type="InterPro" id="IPR022536">
    <property type="entry name" value="EspC"/>
</dbReference>
<keyword evidence="2" id="KW-1185">Reference proteome</keyword>
<evidence type="ECO:0000313" key="2">
    <source>
        <dbReference type="Proteomes" id="UP000659904"/>
    </source>
</evidence>
<dbReference type="AlphaFoldDB" id="A0A8J3KE92"/>
<name>A0A8J3KE92_9ACTN</name>
<organism evidence="1 2">
    <name type="scientific">Catellatospora citrea</name>
    <dbReference type="NCBI Taxonomy" id="53366"/>
    <lineage>
        <taxon>Bacteria</taxon>
        <taxon>Bacillati</taxon>
        <taxon>Actinomycetota</taxon>
        <taxon>Actinomycetes</taxon>
        <taxon>Micromonosporales</taxon>
        <taxon>Micromonosporaceae</taxon>
        <taxon>Catellatospora</taxon>
    </lineage>
</organism>
<accession>A0A8J3KE92</accession>
<sequence>MPTADGPDQFVTASLSQLAQHAQTLRGLADQAEQAFSAAKQVTLDREAYGLLCALIPAKLVPLQARIATTMQATATDLDRRADALYRVIAEYDQADRLAADRHQGLLRDPG</sequence>